<accession>A0A8X8XXH8</accession>
<keyword evidence="3" id="KW-1185">Reference proteome</keyword>
<evidence type="ECO:0000313" key="2">
    <source>
        <dbReference type="EMBL" id="KAG6420472.1"/>
    </source>
</evidence>
<proteinExistence type="predicted"/>
<dbReference type="PANTHER" id="PTHR35103">
    <property type="entry name" value="OS06G0115700 PROTEIN"/>
    <property type="match status" value="1"/>
</dbReference>
<dbReference type="PANTHER" id="PTHR35103:SF1">
    <property type="entry name" value="OS06G0115700 PROTEIN"/>
    <property type="match status" value="1"/>
</dbReference>
<organism evidence="2">
    <name type="scientific">Salvia splendens</name>
    <name type="common">Scarlet sage</name>
    <dbReference type="NCBI Taxonomy" id="180675"/>
    <lineage>
        <taxon>Eukaryota</taxon>
        <taxon>Viridiplantae</taxon>
        <taxon>Streptophyta</taxon>
        <taxon>Embryophyta</taxon>
        <taxon>Tracheophyta</taxon>
        <taxon>Spermatophyta</taxon>
        <taxon>Magnoliopsida</taxon>
        <taxon>eudicotyledons</taxon>
        <taxon>Gunneridae</taxon>
        <taxon>Pentapetalae</taxon>
        <taxon>asterids</taxon>
        <taxon>lamiids</taxon>
        <taxon>Lamiales</taxon>
        <taxon>Lamiaceae</taxon>
        <taxon>Nepetoideae</taxon>
        <taxon>Mentheae</taxon>
        <taxon>Salviinae</taxon>
        <taxon>Salvia</taxon>
        <taxon>Salvia subgen. Calosphace</taxon>
        <taxon>core Calosphace</taxon>
    </lineage>
</organism>
<reference evidence="2" key="2">
    <citation type="submission" date="2020-08" db="EMBL/GenBank/DDBJ databases">
        <title>Plant Genome Project.</title>
        <authorList>
            <person name="Zhang R.-G."/>
        </authorList>
    </citation>
    <scope>NUCLEOTIDE SEQUENCE</scope>
    <source>
        <strain evidence="2">Huo1</strain>
        <tissue evidence="2">Leaf</tissue>
    </source>
</reference>
<comment type="caution">
    <text evidence="2">The sequence shown here is derived from an EMBL/GenBank/DDBJ whole genome shotgun (WGS) entry which is preliminary data.</text>
</comment>
<evidence type="ECO:0000313" key="3">
    <source>
        <dbReference type="Proteomes" id="UP000298416"/>
    </source>
</evidence>
<dbReference type="AlphaFoldDB" id="A0A8X8XXH8"/>
<sequence length="147" mass="16050">MVAALGLGKFYGGSLPRPRFYSDCERIDPPLPVMDPLIAWAEEAHWSMGGVNTTRRRFQGRIEGNVSKLRVQRDDALFKKSLASPAPAVIKRRRGAVLVDDEEEDKQRVVKKKLGGKNEGSAKNNGGGKIGRVVAAGPKESVQSPVR</sequence>
<name>A0A8X8XXH8_SALSN</name>
<dbReference type="Proteomes" id="UP000298416">
    <property type="component" value="Unassembled WGS sequence"/>
</dbReference>
<reference evidence="2" key="1">
    <citation type="submission" date="2018-01" db="EMBL/GenBank/DDBJ databases">
        <authorList>
            <person name="Mao J.F."/>
        </authorList>
    </citation>
    <scope>NUCLEOTIDE SEQUENCE</scope>
    <source>
        <strain evidence="2">Huo1</strain>
        <tissue evidence="2">Leaf</tissue>
    </source>
</reference>
<dbReference type="OrthoDB" id="1723663at2759"/>
<evidence type="ECO:0000256" key="1">
    <source>
        <dbReference type="SAM" id="MobiDB-lite"/>
    </source>
</evidence>
<gene>
    <name evidence="2" type="ORF">SASPL_117002</name>
</gene>
<dbReference type="EMBL" id="PNBA02000006">
    <property type="protein sequence ID" value="KAG6420472.1"/>
    <property type="molecule type" value="Genomic_DNA"/>
</dbReference>
<protein>
    <submittedName>
        <fullName evidence="2">Uncharacterized protein</fullName>
    </submittedName>
</protein>
<feature type="region of interest" description="Disordered" evidence="1">
    <location>
        <begin position="101"/>
        <end position="147"/>
    </location>
</feature>